<name>A0ABY3SWF2_9GAMM</name>
<dbReference type="Gene3D" id="3.40.50.620">
    <property type="entry name" value="HUPs"/>
    <property type="match status" value="1"/>
</dbReference>
<dbReference type="InterPro" id="IPR006050">
    <property type="entry name" value="DNA_photolyase_N"/>
</dbReference>
<organism evidence="9 10">
    <name type="scientific">Thiothrix winogradskyi</name>
    <dbReference type="NCBI Taxonomy" id="96472"/>
    <lineage>
        <taxon>Bacteria</taxon>
        <taxon>Pseudomonadati</taxon>
        <taxon>Pseudomonadota</taxon>
        <taxon>Gammaproteobacteria</taxon>
        <taxon>Thiotrichales</taxon>
        <taxon>Thiotrichaceae</taxon>
        <taxon>Thiothrix</taxon>
    </lineage>
</organism>
<keyword evidence="6 7" id="KW-0157">Chromophore</keyword>
<evidence type="ECO:0000256" key="6">
    <source>
        <dbReference type="ARBA" id="ARBA00022991"/>
    </source>
</evidence>
<evidence type="ECO:0000313" key="10">
    <source>
        <dbReference type="Proteomes" id="UP001054801"/>
    </source>
</evidence>
<evidence type="ECO:0000256" key="1">
    <source>
        <dbReference type="ARBA" id="ARBA00001932"/>
    </source>
</evidence>
<accession>A0ABY3SWF2</accession>
<dbReference type="InterPro" id="IPR036134">
    <property type="entry name" value="Crypto/Photolyase_FAD-like_sf"/>
</dbReference>
<dbReference type="InterPro" id="IPR014729">
    <property type="entry name" value="Rossmann-like_a/b/a_fold"/>
</dbReference>
<comment type="cofactor">
    <cofactor evidence="1">
        <name>(6R)-5,10-methylene-5,6,7,8-tetrahydrofolate</name>
        <dbReference type="ChEBI" id="CHEBI:15636"/>
    </cofactor>
</comment>
<dbReference type="PRINTS" id="PR00147">
    <property type="entry name" value="DNAPHOTLYASE"/>
</dbReference>
<evidence type="ECO:0000256" key="2">
    <source>
        <dbReference type="ARBA" id="ARBA00001974"/>
    </source>
</evidence>
<dbReference type="Proteomes" id="UP001054801">
    <property type="component" value="Chromosome"/>
</dbReference>
<keyword evidence="10" id="KW-1185">Reference proteome</keyword>
<dbReference type="InterPro" id="IPR002081">
    <property type="entry name" value="Cryptochrome/DNA_photolyase_1"/>
</dbReference>
<keyword evidence="4 7" id="KW-0285">Flavoprotein</keyword>
<comment type="similarity">
    <text evidence="7">Belongs to the DNA photolyase family.</text>
</comment>
<evidence type="ECO:0000256" key="7">
    <source>
        <dbReference type="RuleBase" id="RU004182"/>
    </source>
</evidence>
<proteinExistence type="inferred from homology"/>
<evidence type="ECO:0000256" key="5">
    <source>
        <dbReference type="ARBA" id="ARBA00022827"/>
    </source>
</evidence>
<reference evidence="9" key="1">
    <citation type="journal article" date="2022" name="Microorganisms">
        <title>Two New Species of Filamentous Sulfur Bacteria of the Genus Thiothrix, Thiothrix winogradskyi sp. nov. and 'Candidatus Thiothrix sulfatifontis' sp. nov.</title>
        <authorList>
            <person name="Ravin N.V."/>
            <person name="Rossetti S."/>
            <person name="Beletsky A.V."/>
            <person name="Kadnikov V.V."/>
            <person name="Rudenko T.S."/>
            <person name="Smolyakov D.D."/>
            <person name="Moskvitina M.I."/>
            <person name="Gureeva M.V."/>
            <person name="Mardanov A.V."/>
            <person name="Grabovich M.Y."/>
        </authorList>
    </citation>
    <scope>NUCLEOTIDE SEQUENCE</scope>
    <source>
        <strain evidence="9">CT3</strain>
    </source>
</reference>
<dbReference type="InterPro" id="IPR036155">
    <property type="entry name" value="Crypto/Photolyase_N_sf"/>
</dbReference>
<comment type="similarity">
    <text evidence="3">Belongs to the DNA photolyase class-1 family.</text>
</comment>
<sequence>MTTALVWLRQDLRLADNPALYQACRACKHVIPVFIDDPLPGSVSQLGAASRVWLHHSLQALDAGLQTLGNRLILRQGAALPVLQQLITSTGATHVYWNRVYDPASLARDKHIKETLKQTCEVHSFNASLLNEPWEVLKADGTPYKVFTPFWKAMLKHGIQYLPLPLPERMVAPANLPDSLPVDALGLLPTIRWDTDMMTHWQVGETAAMQKLLAFLPQGADYKEARNLPAQTGTARLSPHLHFGEISPRQAVYHTEHYLQHHPEADGGLRHFMQEIGWREFAYHLLYHFPHTQERALNARFDAFPWAEDYDAVLSRWQQGQTGFPIIDAGMRELWQTGWMHNRVRMIVASLLTKNLLVPWQVGEQWFRDTLVDADLASNVFGWQWTAGCGADAAPYFRIFNPILQSQKFDPEGEYIRRWVPELHARDNKQVHLPRELGDGLRDYPLPIVDLKASRKRALMLFNCSDTDEEPHPNPSL</sequence>
<dbReference type="RefSeq" id="WP_236498037.1">
    <property type="nucleotide sequence ID" value="NZ_CP091244.1"/>
</dbReference>
<dbReference type="InterPro" id="IPR018394">
    <property type="entry name" value="DNA_photolyase_1_CS_C"/>
</dbReference>
<dbReference type="PANTHER" id="PTHR11455">
    <property type="entry name" value="CRYPTOCHROME"/>
    <property type="match status" value="1"/>
</dbReference>
<protein>
    <submittedName>
        <fullName evidence="9">DNA photolyase family protein</fullName>
    </submittedName>
</protein>
<evidence type="ECO:0000256" key="3">
    <source>
        <dbReference type="ARBA" id="ARBA00005862"/>
    </source>
</evidence>
<comment type="cofactor">
    <cofactor evidence="2">
        <name>FAD</name>
        <dbReference type="ChEBI" id="CHEBI:57692"/>
    </cofactor>
</comment>
<feature type="domain" description="Photolyase/cryptochrome alpha/beta" evidence="8">
    <location>
        <begin position="2"/>
        <end position="130"/>
    </location>
</feature>
<dbReference type="SUPFAM" id="SSF52425">
    <property type="entry name" value="Cryptochrome/photolyase, N-terminal domain"/>
    <property type="match status" value="1"/>
</dbReference>
<dbReference type="PROSITE" id="PS00394">
    <property type="entry name" value="DNA_PHOTOLYASES_1_1"/>
    <property type="match status" value="1"/>
</dbReference>
<gene>
    <name evidence="9" type="ORF">L2Y54_18055</name>
</gene>
<dbReference type="EMBL" id="CP091244">
    <property type="protein sequence ID" value="UJS23822.1"/>
    <property type="molecule type" value="Genomic_DNA"/>
</dbReference>
<dbReference type="SUPFAM" id="SSF48173">
    <property type="entry name" value="Cryptochrome/photolyase FAD-binding domain"/>
    <property type="match status" value="1"/>
</dbReference>
<keyword evidence="5 7" id="KW-0274">FAD</keyword>
<dbReference type="PROSITE" id="PS51645">
    <property type="entry name" value="PHR_CRY_ALPHA_BETA"/>
    <property type="match status" value="1"/>
</dbReference>
<dbReference type="PANTHER" id="PTHR11455:SF9">
    <property type="entry name" value="CRYPTOCHROME CIRCADIAN CLOCK 5 ISOFORM X1"/>
    <property type="match status" value="1"/>
</dbReference>
<evidence type="ECO:0000313" key="9">
    <source>
        <dbReference type="EMBL" id="UJS23822.1"/>
    </source>
</evidence>
<dbReference type="Gene3D" id="1.25.40.80">
    <property type="match status" value="1"/>
</dbReference>
<evidence type="ECO:0000256" key="4">
    <source>
        <dbReference type="ARBA" id="ARBA00022630"/>
    </source>
</evidence>
<dbReference type="InterPro" id="IPR005101">
    <property type="entry name" value="Cryptochr/Photolyase_FAD-bd"/>
</dbReference>
<dbReference type="Pfam" id="PF03441">
    <property type="entry name" value="FAD_binding_7"/>
    <property type="match status" value="1"/>
</dbReference>
<dbReference type="Pfam" id="PF00875">
    <property type="entry name" value="DNA_photolyase"/>
    <property type="match status" value="1"/>
</dbReference>
<dbReference type="Gene3D" id="1.10.579.10">
    <property type="entry name" value="DNA Cyclobutane Dipyrimidine Photolyase, subunit A, domain 3"/>
    <property type="match status" value="1"/>
</dbReference>
<evidence type="ECO:0000259" key="8">
    <source>
        <dbReference type="PROSITE" id="PS51645"/>
    </source>
</evidence>